<evidence type="ECO:0000313" key="2">
    <source>
        <dbReference type="Proteomes" id="UP000777784"/>
    </source>
</evidence>
<comment type="caution">
    <text evidence="1">The sequence shown here is derived from an EMBL/GenBank/DDBJ whole genome shotgun (WGS) entry which is preliminary data.</text>
</comment>
<accession>A0A948RZI9</accession>
<dbReference type="Proteomes" id="UP000777784">
    <property type="component" value="Unassembled WGS sequence"/>
</dbReference>
<dbReference type="AlphaFoldDB" id="A0A948RZI9"/>
<dbReference type="EMBL" id="JAHJDP010000100">
    <property type="protein sequence ID" value="MBU2692836.1"/>
    <property type="molecule type" value="Genomic_DNA"/>
</dbReference>
<proteinExistence type="predicted"/>
<organism evidence="1 2">
    <name type="scientific">Eiseniibacteriota bacterium</name>
    <dbReference type="NCBI Taxonomy" id="2212470"/>
    <lineage>
        <taxon>Bacteria</taxon>
        <taxon>Candidatus Eiseniibacteriota</taxon>
    </lineage>
</organism>
<evidence type="ECO:0000313" key="1">
    <source>
        <dbReference type="EMBL" id="MBU2692836.1"/>
    </source>
</evidence>
<name>A0A948RZI9_UNCEI</name>
<gene>
    <name evidence="1" type="ORF">KJ970_18105</name>
</gene>
<protein>
    <submittedName>
        <fullName evidence="1">Uncharacterized protein</fullName>
    </submittedName>
</protein>
<reference evidence="1" key="1">
    <citation type="submission" date="2021-05" db="EMBL/GenBank/DDBJ databases">
        <title>Energy efficiency and biological interactions define the core microbiome of deep oligotrophic groundwater.</title>
        <authorList>
            <person name="Mehrshad M."/>
            <person name="Lopez-Fernandez M."/>
            <person name="Bell E."/>
            <person name="Bernier-Latmani R."/>
            <person name="Bertilsson S."/>
            <person name="Dopson M."/>
        </authorList>
    </citation>
    <scope>NUCLEOTIDE SEQUENCE</scope>
    <source>
        <strain evidence="1">Modern_marine.mb.64</strain>
    </source>
</reference>
<sequence>MNAKHKLGGGALGAWTILGVTLLVLLFSASPPCADEVTACVGGTPGYLSVGDTLMFLGDCQSGTVYNCTIECDCFAGCWNDTGFGFQKVTNVDLETCSGSLSTKYCVTADGCFWLGIRADETVNKQCEPCLGTSNRYCLSLWDVTSYNAAPGDQTQGCYTLTLLCDDPDDDCSGDPVIPDEYCLE</sequence>